<protein>
    <submittedName>
        <fullName evidence="2">Uncharacterized protein</fullName>
    </submittedName>
</protein>
<feature type="non-terminal residue" evidence="2">
    <location>
        <position position="60"/>
    </location>
</feature>
<sequence length="60" mass="6903">LLHIVDGIFDAGPVGVYWCFPMERYCGMLQRAVASRLFPYASLNRRILALEQIAVIKTRY</sequence>
<evidence type="ECO:0000313" key="2">
    <source>
        <dbReference type="EMBL" id="KIJ35584.1"/>
    </source>
</evidence>
<proteinExistence type="predicted"/>
<dbReference type="EMBL" id="KN837209">
    <property type="protein sequence ID" value="KIJ33703.1"/>
    <property type="molecule type" value="Genomic_DNA"/>
</dbReference>
<dbReference type="HOGENOM" id="CLU_197758_0_0_1"/>
<dbReference type="EMBL" id="KN837187">
    <property type="protein sequence ID" value="KIJ35584.1"/>
    <property type="molecule type" value="Genomic_DNA"/>
</dbReference>
<keyword evidence="3" id="KW-1185">Reference proteome</keyword>
<feature type="non-terminal residue" evidence="2">
    <location>
        <position position="1"/>
    </location>
</feature>
<dbReference type="Proteomes" id="UP000054279">
    <property type="component" value="Unassembled WGS sequence"/>
</dbReference>
<gene>
    <name evidence="1" type="ORF">M422DRAFT_105751</name>
    <name evidence="2" type="ORF">M422DRAFT_106448</name>
</gene>
<name>A0A0C9UL17_SPHS4</name>
<evidence type="ECO:0000313" key="1">
    <source>
        <dbReference type="EMBL" id="KIJ33703.1"/>
    </source>
</evidence>
<dbReference type="AlphaFoldDB" id="A0A0C9UL17"/>
<organism evidence="2 3">
    <name type="scientific">Sphaerobolus stellatus (strain SS14)</name>
    <dbReference type="NCBI Taxonomy" id="990650"/>
    <lineage>
        <taxon>Eukaryota</taxon>
        <taxon>Fungi</taxon>
        <taxon>Dikarya</taxon>
        <taxon>Basidiomycota</taxon>
        <taxon>Agaricomycotina</taxon>
        <taxon>Agaricomycetes</taxon>
        <taxon>Phallomycetidae</taxon>
        <taxon>Geastrales</taxon>
        <taxon>Sphaerobolaceae</taxon>
        <taxon>Sphaerobolus</taxon>
    </lineage>
</organism>
<reference evidence="2 3" key="1">
    <citation type="submission" date="2014-06" db="EMBL/GenBank/DDBJ databases">
        <title>Evolutionary Origins and Diversification of the Mycorrhizal Mutualists.</title>
        <authorList>
            <consortium name="DOE Joint Genome Institute"/>
            <consortium name="Mycorrhizal Genomics Consortium"/>
            <person name="Kohler A."/>
            <person name="Kuo A."/>
            <person name="Nagy L.G."/>
            <person name="Floudas D."/>
            <person name="Copeland A."/>
            <person name="Barry K.W."/>
            <person name="Cichocki N."/>
            <person name="Veneault-Fourrey C."/>
            <person name="LaButti K."/>
            <person name="Lindquist E.A."/>
            <person name="Lipzen A."/>
            <person name="Lundell T."/>
            <person name="Morin E."/>
            <person name="Murat C."/>
            <person name="Riley R."/>
            <person name="Ohm R."/>
            <person name="Sun H."/>
            <person name="Tunlid A."/>
            <person name="Henrissat B."/>
            <person name="Grigoriev I.V."/>
            <person name="Hibbett D.S."/>
            <person name="Martin F."/>
        </authorList>
    </citation>
    <scope>NUCLEOTIDE SEQUENCE [LARGE SCALE GENOMIC DNA]</scope>
    <source>
        <strain evidence="2 3">SS14</strain>
    </source>
</reference>
<accession>A0A0C9UL17</accession>
<dbReference type="OrthoDB" id="6613063at2759"/>
<evidence type="ECO:0000313" key="3">
    <source>
        <dbReference type="Proteomes" id="UP000054279"/>
    </source>
</evidence>